<evidence type="ECO:0000313" key="4">
    <source>
        <dbReference type="Proteomes" id="UP000011676"/>
    </source>
</evidence>
<dbReference type="EMBL" id="AHSR01000008">
    <property type="protein sequence ID" value="EMC25182.1"/>
    <property type="molecule type" value="Genomic_DNA"/>
</dbReference>
<feature type="transmembrane region" description="Helical" evidence="1">
    <location>
        <begin position="87"/>
        <end position="108"/>
    </location>
</feature>
<accession>A0A829BT76</accession>
<dbReference type="Gene3D" id="1.20.144.10">
    <property type="entry name" value="Phosphatidic acid phosphatase type 2/haloperoxidase"/>
    <property type="match status" value="2"/>
</dbReference>
<dbReference type="PANTHER" id="PTHR14969:SF13">
    <property type="entry name" value="AT30094P"/>
    <property type="match status" value="1"/>
</dbReference>
<gene>
    <name evidence="3" type="ORF">SMU82_02576</name>
</gene>
<dbReference type="Proteomes" id="UP000011676">
    <property type="component" value="Unassembled WGS sequence"/>
</dbReference>
<reference evidence="3 4" key="1">
    <citation type="journal article" date="2013" name="Mol. Biol. Evol.">
        <title>Evolutionary and population genomics of the cavity causing bacteria Streptococcus mutans.</title>
        <authorList>
            <person name="Cornejo O.E."/>
            <person name="Lefebure T."/>
            <person name="Pavinski Bitar P.D."/>
            <person name="Lang P."/>
            <person name="Richards V.P."/>
            <person name="Eilertson K."/>
            <person name="Do T."/>
            <person name="Beighton D."/>
            <person name="Zeng L."/>
            <person name="Ahn S.J."/>
            <person name="Burne R.A."/>
            <person name="Siepel A."/>
            <person name="Bustamante C.D."/>
            <person name="Stanhope M.J."/>
        </authorList>
    </citation>
    <scope>NUCLEOTIDE SEQUENCE [LARGE SCALE GENOMIC DNA]</scope>
    <source>
        <strain evidence="3 4">SM6</strain>
    </source>
</reference>
<feature type="transmembrane region" description="Helical" evidence="1">
    <location>
        <begin position="61"/>
        <end position="80"/>
    </location>
</feature>
<proteinExistence type="predicted"/>
<feature type="transmembrane region" description="Helical" evidence="1">
    <location>
        <begin position="7"/>
        <end position="25"/>
    </location>
</feature>
<feature type="transmembrane region" description="Helical" evidence="1">
    <location>
        <begin position="128"/>
        <end position="145"/>
    </location>
</feature>
<protein>
    <submittedName>
        <fullName evidence="3">Putative phosphatase</fullName>
    </submittedName>
</protein>
<keyword evidence="1" id="KW-1133">Transmembrane helix</keyword>
<evidence type="ECO:0000313" key="3">
    <source>
        <dbReference type="EMBL" id="EMC25182.1"/>
    </source>
</evidence>
<feature type="transmembrane region" description="Helical" evidence="1">
    <location>
        <begin position="157"/>
        <end position="178"/>
    </location>
</feature>
<dbReference type="InterPro" id="IPR036938">
    <property type="entry name" value="PAP2/HPO_sf"/>
</dbReference>
<keyword evidence="1" id="KW-0472">Membrane</keyword>
<dbReference type="CDD" id="cd03392">
    <property type="entry name" value="PAP2_like_2"/>
    <property type="match status" value="1"/>
</dbReference>
<feature type="domain" description="Phosphatidic acid phosphatase type 2/haloperoxidase" evidence="2">
    <location>
        <begin position="87"/>
        <end position="199"/>
    </location>
</feature>
<dbReference type="InterPro" id="IPR000326">
    <property type="entry name" value="PAP2/HPO"/>
</dbReference>
<evidence type="ECO:0000259" key="2">
    <source>
        <dbReference type="SMART" id="SM00014"/>
    </source>
</evidence>
<keyword evidence="1" id="KW-0812">Transmembrane</keyword>
<evidence type="ECO:0000256" key="1">
    <source>
        <dbReference type="SAM" id="Phobius"/>
    </source>
</evidence>
<dbReference type="AlphaFoldDB" id="A0A829BT76"/>
<name>A0A829BT76_STRMG</name>
<comment type="caution">
    <text evidence="3">The sequence shown here is derived from an EMBL/GenBank/DDBJ whole genome shotgun (WGS) entry which is preliminary data.</text>
</comment>
<sequence length="216" mass="24830">MKIKQTYLLRASFAFLLLMFLGYLVKFYPDNLTGIDTNIQSAMRGDFPSVETCFFTTITNFGNELFLFIFCIFLSFLFYIKNWKAEAGFILANFATIGLLSTALKYLYQRPRPKIKWLIQTTGPSFPSWHAASTLLIAAAIVVIIQQRMKSSVLKLLLQILLIVIAILVGISRIYIGVHHPTDVLGGWLLALGLSQMIYPYYDEWRFKWRFSGKQK</sequence>
<organism evidence="3 4">
    <name type="scientific">Streptococcus mutans SM6</name>
    <dbReference type="NCBI Taxonomy" id="857119"/>
    <lineage>
        <taxon>Bacteria</taxon>
        <taxon>Bacillati</taxon>
        <taxon>Bacillota</taxon>
        <taxon>Bacilli</taxon>
        <taxon>Lactobacillales</taxon>
        <taxon>Streptococcaceae</taxon>
        <taxon>Streptococcus</taxon>
    </lineage>
</organism>
<dbReference type="RefSeq" id="WP_002269659.1">
    <property type="nucleotide sequence ID" value="NZ_AHSR01000008.1"/>
</dbReference>
<feature type="transmembrane region" description="Helical" evidence="1">
    <location>
        <begin position="184"/>
        <end position="202"/>
    </location>
</feature>
<dbReference type="PANTHER" id="PTHR14969">
    <property type="entry name" value="SPHINGOSINE-1-PHOSPHATE PHOSPHOHYDROLASE"/>
    <property type="match status" value="1"/>
</dbReference>
<dbReference type="Pfam" id="PF01569">
    <property type="entry name" value="PAP2"/>
    <property type="match status" value="1"/>
</dbReference>
<dbReference type="SMART" id="SM00014">
    <property type="entry name" value="acidPPc"/>
    <property type="match status" value="1"/>
</dbReference>
<dbReference type="GeneID" id="93858876"/>
<dbReference type="SUPFAM" id="SSF48317">
    <property type="entry name" value="Acid phosphatase/Vanadium-dependent haloperoxidase"/>
    <property type="match status" value="1"/>
</dbReference>